<dbReference type="eggNOG" id="KOG2747">
    <property type="taxonomic scope" value="Eukaryota"/>
</dbReference>
<reference evidence="16" key="1">
    <citation type="journal article" date="2011" name="Proc. Natl. Acad. Sci. U.S.A.">
        <title>Obligate biotrophy features unraveled by the genomic analysis of rust fungi.</title>
        <authorList>
            <person name="Duplessis S."/>
            <person name="Cuomo C.A."/>
            <person name="Lin Y.-C."/>
            <person name="Aerts A."/>
            <person name="Tisserant E."/>
            <person name="Veneault-Fourrey C."/>
            <person name="Joly D.L."/>
            <person name="Hacquard S."/>
            <person name="Amselem J."/>
            <person name="Cantarel B.L."/>
            <person name="Chiu R."/>
            <person name="Coutinho P.M."/>
            <person name="Feau N."/>
            <person name="Field M."/>
            <person name="Frey P."/>
            <person name="Gelhaye E."/>
            <person name="Goldberg J."/>
            <person name="Grabherr M.G."/>
            <person name="Kodira C.D."/>
            <person name="Kohler A."/>
            <person name="Kuees U."/>
            <person name="Lindquist E.A."/>
            <person name="Lucas S.M."/>
            <person name="Mago R."/>
            <person name="Mauceli E."/>
            <person name="Morin E."/>
            <person name="Murat C."/>
            <person name="Pangilinan J.L."/>
            <person name="Park R."/>
            <person name="Pearson M."/>
            <person name="Quesneville H."/>
            <person name="Rouhier N."/>
            <person name="Sakthikumar S."/>
            <person name="Salamov A.A."/>
            <person name="Schmutz J."/>
            <person name="Selles B."/>
            <person name="Shapiro H."/>
            <person name="Tanguay P."/>
            <person name="Tuskan G.A."/>
            <person name="Henrissat B."/>
            <person name="Van de Peer Y."/>
            <person name="Rouze P."/>
            <person name="Ellis J.G."/>
            <person name="Dodds P.N."/>
            <person name="Schein J.E."/>
            <person name="Zhong S."/>
            <person name="Hamelin R.C."/>
            <person name="Grigoriev I.V."/>
            <person name="Szabo L.J."/>
            <person name="Martin F."/>
        </authorList>
    </citation>
    <scope>NUCLEOTIDE SEQUENCE [LARGE SCALE GENOMIC DNA]</scope>
    <source>
        <strain evidence="16">98AG31 / pathotype 3-4-7</strain>
    </source>
</reference>
<dbReference type="Gene3D" id="3.30.60.60">
    <property type="entry name" value="N-acetyl transferase-like"/>
    <property type="match status" value="1"/>
</dbReference>
<dbReference type="InterPro" id="IPR050603">
    <property type="entry name" value="MYST_HAT"/>
</dbReference>
<protein>
    <recommendedName>
        <fullName evidence="3 12">Histone acetyltransferase</fullName>
        <ecNumber evidence="3 12">2.3.1.48</ecNumber>
    </recommendedName>
</protein>
<keyword evidence="16" id="KW-1185">Reference proteome</keyword>
<evidence type="ECO:0000256" key="3">
    <source>
        <dbReference type="ARBA" id="ARBA00013184"/>
    </source>
</evidence>
<dbReference type="GO" id="GO:0008270">
    <property type="term" value="F:zinc ion binding"/>
    <property type="evidence" value="ECO:0007669"/>
    <property type="project" value="UniProtKB-KW"/>
</dbReference>
<dbReference type="EMBL" id="GL883133">
    <property type="protein sequence ID" value="EGG02128.1"/>
    <property type="molecule type" value="Genomic_DNA"/>
</dbReference>
<dbReference type="InParanoid" id="F4RZU4"/>
<dbReference type="PANTHER" id="PTHR10615">
    <property type="entry name" value="HISTONE ACETYLTRANSFERASE"/>
    <property type="match status" value="1"/>
</dbReference>
<dbReference type="FunFam" id="3.30.60.60:FF:000001">
    <property type="entry name" value="Histone acetyltransferase"/>
    <property type="match status" value="1"/>
</dbReference>
<comment type="subcellular location">
    <subcellularLocation>
        <location evidence="1 12">Nucleus</location>
    </subcellularLocation>
</comment>
<keyword evidence="7" id="KW-0862">Zinc</keyword>
<dbReference type="KEGG" id="mlr:MELLADRAFT_38805"/>
<feature type="domain" description="MYST-type HAT" evidence="14">
    <location>
        <begin position="42"/>
        <end position="284"/>
    </location>
</feature>
<dbReference type="FunFam" id="3.40.630.30:FF:000001">
    <property type="entry name" value="Histone acetyltransferase"/>
    <property type="match status" value="1"/>
</dbReference>
<evidence type="ECO:0000256" key="5">
    <source>
        <dbReference type="ARBA" id="ARBA00022723"/>
    </source>
</evidence>
<gene>
    <name evidence="15" type="ORF">MELLADRAFT_38805</name>
</gene>
<dbReference type="GO" id="GO:0006357">
    <property type="term" value="P:regulation of transcription by RNA polymerase II"/>
    <property type="evidence" value="ECO:0007669"/>
    <property type="project" value="TreeGrafter"/>
</dbReference>
<keyword evidence="5" id="KW-0479">Metal-binding</keyword>
<dbReference type="VEuPathDB" id="FungiDB:MELLADRAFT_38805"/>
<keyword evidence="4" id="KW-0808">Transferase</keyword>
<dbReference type="Gene3D" id="3.40.630.30">
    <property type="match status" value="1"/>
</dbReference>
<dbReference type="GeneID" id="18927753"/>
<dbReference type="InterPro" id="IPR016181">
    <property type="entry name" value="Acyl_CoA_acyltransferase"/>
</dbReference>
<evidence type="ECO:0000256" key="6">
    <source>
        <dbReference type="ARBA" id="ARBA00022771"/>
    </source>
</evidence>
<dbReference type="Pfam" id="PF01853">
    <property type="entry name" value="MOZ_SAS"/>
    <property type="match status" value="1"/>
</dbReference>
<dbReference type="SUPFAM" id="SSF55729">
    <property type="entry name" value="Acyl-CoA N-acyltransferases (Nat)"/>
    <property type="match status" value="1"/>
</dbReference>
<evidence type="ECO:0000256" key="10">
    <source>
        <dbReference type="ARBA" id="ARBA00023242"/>
    </source>
</evidence>
<evidence type="ECO:0000259" key="14">
    <source>
        <dbReference type="PROSITE" id="PS51726"/>
    </source>
</evidence>
<dbReference type="EC" id="2.3.1.48" evidence="3 12"/>
<sequence>MFKSSPVGSPSAGNESDDNQSTSVTPATKNRILRKDADPHTKNLSSIRTICFGKYEIEIWYQAPYPQEYASVPNGQLWICECCLKYFKTQFQYERHRTKCKTMVPPGDEIYRDLTNGIHIFEVDGRKNKLYCQNLCLLAKMFLDHKTLYYDVDPFLFYVITQTNHNLTVANGESGSEGGCEFVGYFSKEKRSPTNNVSCIMTLPVRQRKGWGNFLIDFSYLLSKKEKRVGTPEKPLSDLGLLSYRNYWTLAITRYLLSTDVTEQITLEDIANHTSIALNDVYYT</sequence>
<dbReference type="InterPro" id="IPR036388">
    <property type="entry name" value="WH-like_DNA-bd_sf"/>
</dbReference>
<feature type="active site" description="Proton donor/acceptor" evidence="11">
    <location>
        <position position="233"/>
    </location>
</feature>
<dbReference type="STRING" id="747676.F4RZU4"/>
<dbReference type="HOGENOM" id="CLU_011815_0_3_1"/>
<dbReference type="Proteomes" id="UP000001072">
    <property type="component" value="Unassembled WGS sequence"/>
</dbReference>
<evidence type="ECO:0000256" key="7">
    <source>
        <dbReference type="ARBA" id="ARBA00022833"/>
    </source>
</evidence>
<dbReference type="InterPro" id="IPR040706">
    <property type="entry name" value="Zf-MYST"/>
</dbReference>
<evidence type="ECO:0000256" key="1">
    <source>
        <dbReference type="ARBA" id="ARBA00004123"/>
    </source>
</evidence>
<keyword evidence="8" id="KW-0156">Chromatin regulator</keyword>
<dbReference type="GO" id="GO:1990467">
    <property type="term" value="C:NuA3a histone acetyltransferase complex"/>
    <property type="evidence" value="ECO:0007669"/>
    <property type="project" value="TreeGrafter"/>
</dbReference>
<dbReference type="GO" id="GO:0005634">
    <property type="term" value="C:nucleus"/>
    <property type="evidence" value="ECO:0007669"/>
    <property type="project" value="UniProtKB-SubCell"/>
</dbReference>
<dbReference type="GO" id="GO:0004402">
    <property type="term" value="F:histone acetyltransferase activity"/>
    <property type="evidence" value="ECO:0007669"/>
    <property type="project" value="InterPro"/>
</dbReference>
<evidence type="ECO:0000313" key="16">
    <source>
        <dbReference type="Proteomes" id="UP000001072"/>
    </source>
</evidence>
<dbReference type="PANTHER" id="PTHR10615:SF161">
    <property type="entry name" value="HISTONE ACETYLTRANSFERASE KAT7"/>
    <property type="match status" value="1"/>
</dbReference>
<feature type="region of interest" description="Disordered" evidence="13">
    <location>
        <begin position="1"/>
        <end position="35"/>
    </location>
</feature>
<dbReference type="AlphaFoldDB" id="F4RZU4"/>
<dbReference type="PROSITE" id="PS51726">
    <property type="entry name" value="MYST_HAT"/>
    <property type="match status" value="1"/>
</dbReference>
<dbReference type="RefSeq" id="XP_007414665.1">
    <property type="nucleotide sequence ID" value="XM_007414603.1"/>
</dbReference>
<evidence type="ECO:0000256" key="8">
    <source>
        <dbReference type="ARBA" id="ARBA00022853"/>
    </source>
</evidence>
<dbReference type="InterPro" id="IPR002717">
    <property type="entry name" value="HAT_MYST-type"/>
</dbReference>
<dbReference type="Pfam" id="PF17772">
    <property type="entry name" value="zf-MYST"/>
    <property type="match status" value="1"/>
</dbReference>
<dbReference type="GO" id="GO:0003712">
    <property type="term" value="F:transcription coregulator activity"/>
    <property type="evidence" value="ECO:0007669"/>
    <property type="project" value="TreeGrafter"/>
</dbReference>
<evidence type="ECO:0000256" key="9">
    <source>
        <dbReference type="ARBA" id="ARBA00022990"/>
    </source>
</evidence>
<proteinExistence type="inferred from homology"/>
<evidence type="ECO:0000256" key="13">
    <source>
        <dbReference type="SAM" id="MobiDB-lite"/>
    </source>
</evidence>
<dbReference type="OrthoDB" id="787137at2759"/>
<comment type="similarity">
    <text evidence="2 12">Belongs to the MYST (SAS/MOZ) family.</text>
</comment>
<feature type="compositionally biased region" description="Polar residues" evidence="13">
    <location>
        <begin position="1"/>
        <end position="28"/>
    </location>
</feature>
<evidence type="ECO:0000256" key="11">
    <source>
        <dbReference type="PIRSR" id="PIRSR602717-51"/>
    </source>
</evidence>
<evidence type="ECO:0000313" key="15">
    <source>
        <dbReference type="EMBL" id="EGG02128.1"/>
    </source>
</evidence>
<evidence type="ECO:0000256" key="2">
    <source>
        <dbReference type="ARBA" id="ARBA00010107"/>
    </source>
</evidence>
<organism evidence="16">
    <name type="scientific">Melampsora larici-populina (strain 98AG31 / pathotype 3-4-7)</name>
    <name type="common">Poplar leaf rust fungus</name>
    <dbReference type="NCBI Taxonomy" id="747676"/>
    <lineage>
        <taxon>Eukaryota</taxon>
        <taxon>Fungi</taxon>
        <taxon>Dikarya</taxon>
        <taxon>Basidiomycota</taxon>
        <taxon>Pucciniomycotina</taxon>
        <taxon>Pucciniomycetes</taxon>
        <taxon>Pucciniales</taxon>
        <taxon>Melampsoraceae</taxon>
        <taxon>Melampsora</taxon>
    </lineage>
</organism>
<keyword evidence="9" id="KW-0007">Acetylation</keyword>
<dbReference type="Gene3D" id="1.10.10.10">
    <property type="entry name" value="Winged helix-like DNA-binding domain superfamily/Winged helix DNA-binding domain"/>
    <property type="match status" value="1"/>
</dbReference>
<comment type="catalytic activity">
    <reaction evidence="12">
        <text>L-lysyl-[protein] + acetyl-CoA = N(6)-acetyl-L-lysyl-[protein] + CoA + H(+)</text>
        <dbReference type="Rhea" id="RHEA:45948"/>
        <dbReference type="Rhea" id="RHEA-COMP:9752"/>
        <dbReference type="Rhea" id="RHEA-COMP:10731"/>
        <dbReference type="ChEBI" id="CHEBI:15378"/>
        <dbReference type="ChEBI" id="CHEBI:29969"/>
        <dbReference type="ChEBI" id="CHEBI:57287"/>
        <dbReference type="ChEBI" id="CHEBI:57288"/>
        <dbReference type="ChEBI" id="CHEBI:61930"/>
        <dbReference type="EC" id="2.3.1.48"/>
    </reaction>
</comment>
<dbReference type="GO" id="GO:0031507">
    <property type="term" value="P:heterochromatin formation"/>
    <property type="evidence" value="ECO:0007669"/>
    <property type="project" value="UniProtKB-ARBA"/>
</dbReference>
<dbReference type="GO" id="GO:0003682">
    <property type="term" value="F:chromatin binding"/>
    <property type="evidence" value="ECO:0007669"/>
    <property type="project" value="TreeGrafter"/>
</dbReference>
<name>F4RZU4_MELLP</name>
<accession>F4RZU4</accession>
<evidence type="ECO:0000256" key="4">
    <source>
        <dbReference type="ARBA" id="ARBA00022679"/>
    </source>
</evidence>
<keyword evidence="10 12" id="KW-0539">Nucleus</keyword>
<evidence type="ECO:0000256" key="12">
    <source>
        <dbReference type="RuleBase" id="RU361211"/>
    </source>
</evidence>
<feature type="non-terminal residue" evidence="15">
    <location>
        <position position="284"/>
    </location>
</feature>
<keyword evidence="6" id="KW-0863">Zinc-finger</keyword>